<dbReference type="AlphaFoldDB" id="A0A0D4ZZB7"/>
<dbReference type="InterPro" id="IPR037401">
    <property type="entry name" value="SnoaL-like"/>
</dbReference>
<sequence>MMTLEEMQEKLTYLMDRQEILDVVNRYCRGVDRLDREMVMSAYHEDAIDDHNMFVGSPDEFWSWVRKMHSENHSATQHMIGNHLAWIDGDVAHCETYLSYSGMNKTGAPFSAIGGRYIDRMEKRKGKWGIVAREYIVDWVAPSINTVEGSKTPEGGANYDCLQPFEFKVAETAPQPSRDRLDPSYRRPLEIDPDRISNYKALSGAAKDAVGA</sequence>
<keyword evidence="2" id="KW-0614">Plasmid</keyword>
<dbReference type="Gene3D" id="3.10.450.50">
    <property type="match status" value="1"/>
</dbReference>
<dbReference type="EMBL" id="KM017070">
    <property type="protein sequence ID" value="AJW29385.1"/>
    <property type="molecule type" value="Genomic_DNA"/>
</dbReference>
<dbReference type="Pfam" id="PF13577">
    <property type="entry name" value="SnoaL_4"/>
    <property type="match status" value="1"/>
</dbReference>
<reference evidence="2" key="1">
    <citation type="submission" date="2014-06" db="EMBL/GenBank/DDBJ databases">
        <title>Molecular and ecological studies on carbamate pesticide degrading bacteria isolated from agricultural soils.</title>
        <authorList>
            <person name="Kim D.-U."/>
            <person name="Ka J.-O."/>
        </authorList>
    </citation>
    <scope>NUCLEOTIDE SEQUENCE</scope>
    <source>
        <strain evidence="2">NS2</strain>
        <plasmid evidence="2">201</plasmid>
    </source>
</reference>
<feature type="domain" description="SnoaL-like" evidence="1">
    <location>
        <begin position="14"/>
        <end position="133"/>
    </location>
</feature>
<organism evidence="2">
    <name type="scientific">Sphingomonas sp. NS2</name>
    <dbReference type="NCBI Taxonomy" id="908605"/>
    <lineage>
        <taxon>Bacteria</taxon>
        <taxon>Pseudomonadati</taxon>
        <taxon>Pseudomonadota</taxon>
        <taxon>Alphaproteobacteria</taxon>
        <taxon>Sphingomonadales</taxon>
        <taxon>Sphingomonadaceae</taxon>
        <taxon>Sphingomonas</taxon>
    </lineage>
</organism>
<dbReference type="SUPFAM" id="SSF54427">
    <property type="entry name" value="NTF2-like"/>
    <property type="match status" value="1"/>
</dbReference>
<geneLocation type="plasmid" evidence="2">
    <name>201</name>
</geneLocation>
<dbReference type="InterPro" id="IPR032710">
    <property type="entry name" value="NTF2-like_dom_sf"/>
</dbReference>
<accession>A0A0D4ZZB7</accession>
<gene>
    <name evidence="2" type="ORF">plasmid201_197</name>
</gene>
<protein>
    <recommendedName>
        <fullName evidence="1">SnoaL-like domain-containing protein</fullName>
    </recommendedName>
</protein>
<evidence type="ECO:0000313" key="2">
    <source>
        <dbReference type="EMBL" id="AJW29385.1"/>
    </source>
</evidence>
<proteinExistence type="predicted"/>
<name>A0A0D4ZZB7_9SPHN</name>
<evidence type="ECO:0000259" key="1">
    <source>
        <dbReference type="Pfam" id="PF13577"/>
    </source>
</evidence>